<evidence type="ECO:0000313" key="7">
    <source>
        <dbReference type="EnsemblPlants" id="TraesCS3B02G011400.1.cds1"/>
    </source>
</evidence>
<evidence type="ECO:0008006" key="9">
    <source>
        <dbReference type="Google" id="ProtNLM"/>
    </source>
</evidence>
<organism evidence="7">
    <name type="scientific">Triticum aestivum</name>
    <name type="common">Wheat</name>
    <dbReference type="NCBI Taxonomy" id="4565"/>
    <lineage>
        <taxon>Eukaryota</taxon>
        <taxon>Viridiplantae</taxon>
        <taxon>Streptophyta</taxon>
        <taxon>Embryophyta</taxon>
        <taxon>Tracheophyta</taxon>
        <taxon>Spermatophyta</taxon>
        <taxon>Magnoliopsida</taxon>
        <taxon>Liliopsida</taxon>
        <taxon>Poales</taxon>
        <taxon>Poaceae</taxon>
        <taxon>BOP clade</taxon>
        <taxon>Pooideae</taxon>
        <taxon>Triticodae</taxon>
        <taxon>Triticeae</taxon>
        <taxon>Triticinae</taxon>
        <taxon>Triticum</taxon>
    </lineage>
</organism>
<dbReference type="Pfam" id="PF00560">
    <property type="entry name" value="LRR_1"/>
    <property type="match status" value="3"/>
</dbReference>
<comment type="subcellular location">
    <subcellularLocation>
        <location evidence="1">Cell membrane</location>
    </subcellularLocation>
</comment>
<dbReference type="EnsemblPlants" id="TraesCS3B02G007100.1">
    <property type="protein sequence ID" value="TraesCS3B02G007100.1.cds1"/>
    <property type="gene ID" value="TraesCS3B02G007100"/>
</dbReference>
<name>A0A1D5WB36_WHEAT</name>
<dbReference type="Gramene" id="TraesCS3B03G0036200.1">
    <property type="protein sequence ID" value="TraesCS3B03G0036200.1.CDS1"/>
    <property type="gene ID" value="TraesCS3B03G0036200"/>
</dbReference>
<dbReference type="PANTHER" id="PTHR46662:SF104">
    <property type="entry name" value="GPI-ANCHORED ADHESIN-LIKE PROTEIN PGA55-RELATED"/>
    <property type="match status" value="1"/>
</dbReference>
<dbReference type="Gramene" id="TraesCS3B02G007100.1">
    <property type="protein sequence ID" value="TraesCS3B02G007100.1.cds1"/>
    <property type="gene ID" value="TraesCS3B02G007100"/>
</dbReference>
<dbReference type="Proteomes" id="UP000019116">
    <property type="component" value="Chromosome 3B"/>
</dbReference>
<dbReference type="FunFam" id="3.80.10.10:FF:000383">
    <property type="entry name" value="Leucine-rich repeat receptor protein kinase EMS1"/>
    <property type="match status" value="1"/>
</dbReference>
<dbReference type="Gramene" id="TraesARI3B03G01564910.1">
    <property type="protein sequence ID" value="TraesARI3B03G01564910.1.CDS1"/>
    <property type="gene ID" value="TraesARI3B03G01564910"/>
</dbReference>
<dbReference type="PANTHER" id="PTHR46662">
    <property type="entry name" value="DI-GLUCOSE BINDING PROTEIN WITH LEUCINE-RICH REPEAT DOMAIN-CONTAINING PROTEIN"/>
    <property type="match status" value="1"/>
</dbReference>
<dbReference type="Gramene" id="TraesSTA3B03G01527640.1">
    <property type="protein sequence ID" value="TraesSTA3B03G01527640.1.CDS1"/>
    <property type="gene ID" value="TraesSTA3B03G01527640"/>
</dbReference>
<evidence type="ECO:0000256" key="3">
    <source>
        <dbReference type="ARBA" id="ARBA00022614"/>
    </source>
</evidence>
<dbReference type="AlphaFoldDB" id="A0A1D5WB36"/>
<evidence type="ECO:0000256" key="6">
    <source>
        <dbReference type="ARBA" id="ARBA00023180"/>
    </source>
</evidence>
<evidence type="ECO:0000256" key="4">
    <source>
        <dbReference type="ARBA" id="ARBA00022729"/>
    </source>
</evidence>
<dbReference type="Gramene" id="TraesROB_scaffold_082843_01G000200.1">
    <property type="protein sequence ID" value="TraesROB_scaffold_082843_01G000200.1"/>
    <property type="gene ID" value="TraesROB_scaffold_082843_01G000200"/>
</dbReference>
<dbReference type="Gramene" id="TraesCS3B03G0016900.1">
    <property type="protein sequence ID" value="TraesCS3B03G0016900.1.CDS1"/>
    <property type="gene ID" value="TraesCS3B03G0016900"/>
</dbReference>
<dbReference type="Gramene" id="TraesJAG3B03G01542710.1">
    <property type="protein sequence ID" value="TraesJAG3B03G01542710.1.CDS1"/>
    <property type="gene ID" value="TraesJAG3B03G01542710"/>
</dbReference>
<dbReference type="InterPro" id="IPR032675">
    <property type="entry name" value="LRR_dom_sf"/>
</dbReference>
<evidence type="ECO:0000313" key="8">
    <source>
        <dbReference type="Proteomes" id="UP000019116"/>
    </source>
</evidence>
<evidence type="ECO:0000256" key="2">
    <source>
        <dbReference type="ARBA" id="ARBA00022475"/>
    </source>
</evidence>
<reference evidence="7" key="2">
    <citation type="submission" date="2018-10" db="UniProtKB">
        <authorList>
            <consortium name="EnsemblPlants"/>
        </authorList>
    </citation>
    <scope>IDENTIFICATION</scope>
</reference>
<dbReference type="SMR" id="A0A1D5WB36"/>
<dbReference type="GO" id="GO:0005886">
    <property type="term" value="C:plasma membrane"/>
    <property type="evidence" value="ECO:0000318"/>
    <property type="project" value="GO_Central"/>
</dbReference>
<dbReference type="OrthoDB" id="785757at2759"/>
<keyword evidence="5" id="KW-0677">Repeat</keyword>
<evidence type="ECO:0000256" key="5">
    <source>
        <dbReference type="ARBA" id="ARBA00022737"/>
    </source>
</evidence>
<accession>A0A1D5WB36</accession>
<dbReference type="Gramene" id="TraesCS3B02G011400.1">
    <property type="protein sequence ID" value="TraesCS3B02G011400.1.cds1"/>
    <property type="gene ID" value="TraesCS3B02G011400"/>
</dbReference>
<dbReference type="Gene3D" id="3.80.10.10">
    <property type="entry name" value="Ribonuclease Inhibitor"/>
    <property type="match status" value="2"/>
</dbReference>
<dbReference type="Gramene" id="TraesCLE_scaffold_011099_01G000200.1">
    <property type="protein sequence ID" value="TraesCLE_scaffold_011099_01G000200.1"/>
    <property type="gene ID" value="TraesCLE_scaffold_011099_01G000200"/>
</dbReference>
<proteinExistence type="predicted"/>
<keyword evidence="8" id="KW-1185">Reference proteome</keyword>
<dbReference type="Gramene" id="TraesSYM3B03G01558400.1">
    <property type="protein sequence ID" value="TraesSYM3B03G01558400.1.CDS1"/>
    <property type="gene ID" value="TraesSYM3B03G01558400"/>
</dbReference>
<dbReference type="SUPFAM" id="SSF52058">
    <property type="entry name" value="L domain-like"/>
    <property type="match status" value="1"/>
</dbReference>
<dbReference type="Gramene" id="TraesJUL3B03G01547540.1">
    <property type="protein sequence ID" value="TraesJUL3B03G01547540.1.CDS1"/>
    <property type="gene ID" value="TraesJUL3B03G01547540"/>
</dbReference>
<dbReference type="Gramene" id="TraesNOR3B03G01556020.1">
    <property type="protein sequence ID" value="TraesNOR3B03G01556020.1.CDS1"/>
    <property type="gene ID" value="TraesNOR3B03G01556020"/>
</dbReference>
<dbReference type="EnsemblPlants" id="TraesCS3B02G011400.1">
    <property type="protein sequence ID" value="TraesCS3B02G011400.1.cds1"/>
    <property type="gene ID" value="TraesCS3B02G011400"/>
</dbReference>
<keyword evidence="2" id="KW-1003">Cell membrane</keyword>
<sequence length="291" mass="31894">MVLRLGKNNLAGQFPSLPSHLQELHLSHNDLIGTIPSSLANITTLRMLIFAFNNIEGNLPNDLAKLHKLQFLYGAANKLTGAFPHAILNMSALNGLGGEVPSDLGNHLPDLQLLQLAINFFHGHIPYSLINASKPYEIDISSNNFTGVVHSAIGKLTKLSYLNLEFNQFHARNKQEWEFMSSLANCTELQIFSMKGNRLQGNIPSSLGNLSDQLQHLFLGTNKLSGGFPSGIENLRGLFSLGLEENQFTGVFPEWLGTLHNLQGIELANNSFTGVIPSSLTNLSQLTELLL</sequence>
<dbReference type="GO" id="GO:0038023">
    <property type="term" value="F:signaling receptor activity"/>
    <property type="evidence" value="ECO:0000318"/>
    <property type="project" value="GO_Central"/>
</dbReference>
<keyword evidence="3" id="KW-0433">Leucine-rich repeat</keyword>
<reference evidence="7" key="1">
    <citation type="submission" date="2018-08" db="EMBL/GenBank/DDBJ databases">
        <authorList>
            <person name="Rossello M."/>
        </authorList>
    </citation>
    <scope>NUCLEOTIDE SEQUENCE [LARGE SCALE GENOMIC DNA]</scope>
    <source>
        <strain evidence="7">cv. Chinese Spring</strain>
    </source>
</reference>
<dbReference type="Gramene" id="TraesLAC3B03G01482600.1">
    <property type="protein sequence ID" value="TraesLAC3B03G01482600.1.CDS1"/>
    <property type="gene ID" value="TraesLAC3B03G01482600"/>
</dbReference>
<keyword evidence="6" id="KW-0325">Glycoprotein</keyword>
<dbReference type="STRING" id="4565.A0A1D5WB36"/>
<evidence type="ECO:0000256" key="1">
    <source>
        <dbReference type="ARBA" id="ARBA00004236"/>
    </source>
</evidence>
<dbReference type="InterPro" id="IPR001611">
    <property type="entry name" value="Leu-rich_rpt"/>
</dbReference>
<keyword evidence="4" id="KW-0732">Signal</keyword>
<dbReference type="Pfam" id="PF13855">
    <property type="entry name" value="LRR_8"/>
    <property type="match status" value="1"/>
</dbReference>
<keyword evidence="2" id="KW-0472">Membrane</keyword>
<protein>
    <recommendedName>
        <fullName evidence="9">Leucine-rich repeat-containing N-terminal plant-type domain-containing protein</fullName>
    </recommendedName>
</protein>
<dbReference type="FunFam" id="3.80.10.10:FF:000041">
    <property type="entry name" value="LRR receptor-like serine/threonine-protein kinase ERECTA"/>
    <property type="match status" value="1"/>
</dbReference>